<feature type="signal peptide" evidence="2">
    <location>
        <begin position="1"/>
        <end position="16"/>
    </location>
</feature>
<gene>
    <name evidence="3" type="ORF">HGM15179_001459</name>
</gene>
<dbReference type="Proteomes" id="UP000796761">
    <property type="component" value="Unassembled WGS sequence"/>
</dbReference>
<feature type="region of interest" description="Disordered" evidence="1">
    <location>
        <begin position="172"/>
        <end position="220"/>
    </location>
</feature>
<dbReference type="Gene3D" id="3.40.50.2300">
    <property type="match status" value="1"/>
</dbReference>
<dbReference type="OrthoDB" id="17569at2759"/>
<dbReference type="SUPFAM" id="SSF53822">
    <property type="entry name" value="Periplasmic binding protein-like I"/>
    <property type="match status" value="1"/>
</dbReference>
<dbReference type="EMBL" id="SWJQ01000023">
    <property type="protein sequence ID" value="TRZ25648.1"/>
    <property type="molecule type" value="Genomic_DNA"/>
</dbReference>
<comment type="caution">
    <text evidence="3">The sequence shown here is derived from an EMBL/GenBank/DDBJ whole genome shotgun (WGS) entry which is preliminary data.</text>
</comment>
<organism evidence="3 4">
    <name type="scientific">Zosterops borbonicus</name>
    <dbReference type="NCBI Taxonomy" id="364589"/>
    <lineage>
        <taxon>Eukaryota</taxon>
        <taxon>Metazoa</taxon>
        <taxon>Chordata</taxon>
        <taxon>Craniata</taxon>
        <taxon>Vertebrata</taxon>
        <taxon>Euteleostomi</taxon>
        <taxon>Archelosauria</taxon>
        <taxon>Archosauria</taxon>
        <taxon>Dinosauria</taxon>
        <taxon>Saurischia</taxon>
        <taxon>Theropoda</taxon>
        <taxon>Coelurosauria</taxon>
        <taxon>Aves</taxon>
        <taxon>Neognathae</taxon>
        <taxon>Neoaves</taxon>
        <taxon>Telluraves</taxon>
        <taxon>Australaves</taxon>
        <taxon>Passeriformes</taxon>
        <taxon>Sylvioidea</taxon>
        <taxon>Zosteropidae</taxon>
        <taxon>Zosterops</taxon>
    </lineage>
</organism>
<dbReference type="InterPro" id="IPR028082">
    <property type="entry name" value="Peripla_BP_I"/>
</dbReference>
<feature type="chain" id="PRO_5035460550" evidence="2">
    <location>
        <begin position="17"/>
        <end position="285"/>
    </location>
</feature>
<name>A0A8K1GWG5_9PASS</name>
<evidence type="ECO:0000313" key="3">
    <source>
        <dbReference type="EMBL" id="TRZ25648.1"/>
    </source>
</evidence>
<keyword evidence="4" id="KW-1185">Reference proteome</keyword>
<evidence type="ECO:0000313" key="4">
    <source>
        <dbReference type="Proteomes" id="UP000796761"/>
    </source>
</evidence>
<sequence length="285" mass="30986">MLLLLLCLGWAPPGWGWPRGSSRGAAGLPPNATTPISIMGLMPLSQSEEDQKSRIGRGVLPAVQLAMDQIRNESLLNPYFLDLRLYDTEENGMECTLVKFINDTGLEEWLMTGGRRNSTRPQKVHLALVVPSSGRIQDSLSSTRNALMALGPAASTPVQHATQHAVKNPSHLPAALAPNTTSPYPPQQDPDVRSQDKTRHLRIRSRRDVGEASGMNNPPAMNPPFLQLTFSCATFITDGLAAMTAQTHSVSELCLRGGRIHQESISRLQLLCSIALSGGQRQQLT</sequence>
<reference evidence="3" key="1">
    <citation type="submission" date="2019-04" db="EMBL/GenBank/DDBJ databases">
        <title>Genome assembly of Zosterops borbonicus 15179.</title>
        <authorList>
            <person name="Leroy T."/>
            <person name="Anselmetti Y."/>
            <person name="Tilak M.-K."/>
            <person name="Nabholz B."/>
        </authorList>
    </citation>
    <scope>NUCLEOTIDE SEQUENCE</scope>
    <source>
        <strain evidence="3">HGM_15179</strain>
        <tissue evidence="3">Muscle</tissue>
    </source>
</reference>
<proteinExistence type="predicted"/>
<keyword evidence="2" id="KW-0732">Signal</keyword>
<accession>A0A8K1GWG5</accession>
<evidence type="ECO:0000256" key="2">
    <source>
        <dbReference type="SAM" id="SignalP"/>
    </source>
</evidence>
<dbReference type="AlphaFoldDB" id="A0A8K1GWG5"/>
<evidence type="ECO:0000256" key="1">
    <source>
        <dbReference type="SAM" id="MobiDB-lite"/>
    </source>
</evidence>
<protein>
    <submittedName>
        <fullName evidence="3">Uncharacterized protein</fullName>
    </submittedName>
</protein>